<dbReference type="GO" id="GO:0015031">
    <property type="term" value="P:protein transport"/>
    <property type="evidence" value="ECO:0007669"/>
    <property type="project" value="UniProtKB-KW"/>
</dbReference>
<dbReference type="PRINTS" id="PR01853">
    <property type="entry name" value="YAJCTRNLCASE"/>
</dbReference>
<comment type="subcellular location">
    <subcellularLocation>
        <location evidence="1">Cell membrane</location>
        <topology evidence="1">Single-pass membrane protein</topology>
    </subcellularLocation>
</comment>
<dbReference type="Pfam" id="PF02699">
    <property type="entry name" value="YajC"/>
    <property type="match status" value="1"/>
</dbReference>
<reference evidence="13" key="1">
    <citation type="journal article" date="2023" name="Arch. Microbiol.">
        <title>Desulfoferula mesophilus gen. nov. sp. nov., a mesophilic sulfate-reducing bacterium isolated from a brackish lake sediment.</title>
        <authorList>
            <person name="Watanabe T."/>
            <person name="Yabe T."/>
            <person name="Tsuji J.M."/>
            <person name="Fukui M."/>
        </authorList>
    </citation>
    <scope>NUCLEOTIDE SEQUENCE [LARGE SCALE GENOMIC DNA]</scope>
    <source>
        <strain evidence="13">12FAK</strain>
    </source>
</reference>
<comment type="similarity">
    <text evidence="2">Belongs to the YajC family.</text>
</comment>
<evidence type="ECO:0000256" key="3">
    <source>
        <dbReference type="ARBA" id="ARBA00014962"/>
    </source>
</evidence>
<keyword evidence="9" id="KW-0811">Translocation</keyword>
<gene>
    <name evidence="12" type="primary">yajC</name>
    <name evidence="12" type="ORF">FAK_26410</name>
</gene>
<evidence type="ECO:0000256" key="7">
    <source>
        <dbReference type="ARBA" id="ARBA00022927"/>
    </source>
</evidence>
<keyword evidence="6 11" id="KW-0812">Transmembrane</keyword>
<evidence type="ECO:0000256" key="6">
    <source>
        <dbReference type="ARBA" id="ARBA00022692"/>
    </source>
</evidence>
<organism evidence="12 13">
    <name type="scientific">Desulfoferula mesophila</name>
    <dbReference type="NCBI Taxonomy" id="3058419"/>
    <lineage>
        <taxon>Bacteria</taxon>
        <taxon>Pseudomonadati</taxon>
        <taxon>Thermodesulfobacteriota</taxon>
        <taxon>Desulfarculia</taxon>
        <taxon>Desulfarculales</taxon>
        <taxon>Desulfarculaceae</taxon>
        <taxon>Desulfoferula</taxon>
    </lineage>
</organism>
<dbReference type="PANTHER" id="PTHR33909">
    <property type="entry name" value="SEC TRANSLOCON ACCESSORY COMPLEX SUBUNIT YAJC"/>
    <property type="match status" value="1"/>
</dbReference>
<evidence type="ECO:0000256" key="4">
    <source>
        <dbReference type="ARBA" id="ARBA00022448"/>
    </source>
</evidence>
<evidence type="ECO:0000256" key="10">
    <source>
        <dbReference type="ARBA" id="ARBA00023136"/>
    </source>
</evidence>
<accession>A0AAU9EHU8</accession>
<keyword evidence="13" id="KW-1185">Reference proteome</keyword>
<evidence type="ECO:0000313" key="12">
    <source>
        <dbReference type="EMBL" id="BEQ15575.1"/>
    </source>
</evidence>
<proteinExistence type="inferred from homology"/>
<dbReference type="RefSeq" id="WP_338600151.1">
    <property type="nucleotide sequence ID" value="NZ_AP028679.1"/>
</dbReference>
<dbReference type="NCBIfam" id="TIGR00739">
    <property type="entry name" value="yajC"/>
    <property type="match status" value="1"/>
</dbReference>
<dbReference type="SMART" id="SM01323">
    <property type="entry name" value="YajC"/>
    <property type="match status" value="1"/>
</dbReference>
<evidence type="ECO:0000256" key="2">
    <source>
        <dbReference type="ARBA" id="ARBA00006742"/>
    </source>
</evidence>
<name>A0AAU9EHU8_9BACT</name>
<evidence type="ECO:0000256" key="5">
    <source>
        <dbReference type="ARBA" id="ARBA00022475"/>
    </source>
</evidence>
<evidence type="ECO:0000256" key="9">
    <source>
        <dbReference type="ARBA" id="ARBA00023010"/>
    </source>
</evidence>
<evidence type="ECO:0000313" key="13">
    <source>
        <dbReference type="Proteomes" id="UP001366166"/>
    </source>
</evidence>
<dbReference type="Proteomes" id="UP001366166">
    <property type="component" value="Chromosome"/>
</dbReference>
<keyword evidence="5" id="KW-1003">Cell membrane</keyword>
<sequence>MFDLLTTGTAWAMGAGQKSATGGESAGGLGGLLSGPIPMLVLMFVIFYFLLIRPQQKKAKAHKAMLGNIKKGDKILTNGGIFGRVTGMDEQTLTLEIAPQVRIKVSRGHVAGVVGAEGTPPAPPAKK</sequence>
<dbReference type="KEGG" id="dmp:FAK_26410"/>
<dbReference type="InterPro" id="IPR003849">
    <property type="entry name" value="Preprotein_translocase_YajC"/>
</dbReference>
<feature type="transmembrane region" description="Helical" evidence="11">
    <location>
        <begin position="32"/>
        <end position="51"/>
    </location>
</feature>
<dbReference type="AlphaFoldDB" id="A0AAU9EHU8"/>
<dbReference type="PANTHER" id="PTHR33909:SF1">
    <property type="entry name" value="SEC TRANSLOCON ACCESSORY COMPLEX SUBUNIT YAJC"/>
    <property type="match status" value="1"/>
</dbReference>
<evidence type="ECO:0000256" key="1">
    <source>
        <dbReference type="ARBA" id="ARBA00004162"/>
    </source>
</evidence>
<dbReference type="GO" id="GO:0005886">
    <property type="term" value="C:plasma membrane"/>
    <property type="evidence" value="ECO:0007669"/>
    <property type="project" value="UniProtKB-SubCell"/>
</dbReference>
<keyword evidence="8 11" id="KW-1133">Transmembrane helix</keyword>
<keyword evidence="10 11" id="KW-0472">Membrane</keyword>
<dbReference type="EMBL" id="AP028679">
    <property type="protein sequence ID" value="BEQ15575.1"/>
    <property type="molecule type" value="Genomic_DNA"/>
</dbReference>
<protein>
    <recommendedName>
        <fullName evidence="3">Sec translocon accessory complex subunit YajC</fullName>
    </recommendedName>
</protein>
<evidence type="ECO:0000256" key="11">
    <source>
        <dbReference type="SAM" id="Phobius"/>
    </source>
</evidence>
<keyword evidence="7" id="KW-0653">Protein transport</keyword>
<evidence type="ECO:0000256" key="8">
    <source>
        <dbReference type="ARBA" id="ARBA00022989"/>
    </source>
</evidence>
<keyword evidence="4" id="KW-0813">Transport</keyword>